<keyword evidence="1" id="KW-0472">Membrane</keyword>
<proteinExistence type="predicted"/>
<name>A0ABX9IFK6_9FLAO</name>
<protein>
    <submittedName>
        <fullName evidence="2">Uncharacterized protein</fullName>
    </submittedName>
</protein>
<accession>A0ABX9IFK6</accession>
<evidence type="ECO:0000256" key="1">
    <source>
        <dbReference type="SAM" id="Phobius"/>
    </source>
</evidence>
<dbReference type="EMBL" id="QNUF01000037">
    <property type="protein sequence ID" value="REC70972.1"/>
    <property type="molecule type" value="Genomic_DNA"/>
</dbReference>
<gene>
    <name evidence="2" type="ORF">DRF57_21500</name>
</gene>
<sequence>MNTQNYNKYGYVMNNPLMYNDPSGEFLPWLIGAMVGGYLAGVQANGSWNPGKWNWESSWSAVLGGAIGGAAISGALGNITSNPGAIKSFLPGIVSGGLNSAFNGSNFLGGAMAGLSYTGTLFENRMTSTDMAASKYIISPGYNDAGSGIDDLTPQMIGLYAHRAMSDYFKTVPRLQKDWFPEDLQKIWKWDLKLRPDLYYMNNGTNAVWELKPMRHFMETSLSMRGKYQNQVYADALTMLKHEKFYVGSSQGAPIPPINGRIATDFKTGYQFNYTVPIGTDGMIYYNCINCQNRQRDPVKQNQPQTVNQMGTGLAVALLILNIAVRLIPN</sequence>
<keyword evidence="1" id="KW-1133">Transmembrane helix</keyword>
<evidence type="ECO:0000313" key="3">
    <source>
        <dbReference type="Proteomes" id="UP000256491"/>
    </source>
</evidence>
<keyword evidence="3" id="KW-1185">Reference proteome</keyword>
<evidence type="ECO:0000313" key="2">
    <source>
        <dbReference type="EMBL" id="REC70972.1"/>
    </source>
</evidence>
<organism evidence="2 3">
    <name type="scientific">Chryseobacterium rhizosphaerae</name>
    <dbReference type="NCBI Taxonomy" id="395937"/>
    <lineage>
        <taxon>Bacteria</taxon>
        <taxon>Pseudomonadati</taxon>
        <taxon>Bacteroidota</taxon>
        <taxon>Flavobacteriia</taxon>
        <taxon>Flavobacteriales</taxon>
        <taxon>Weeksellaceae</taxon>
        <taxon>Chryseobacterium group</taxon>
        <taxon>Chryseobacterium</taxon>
    </lineage>
</organism>
<dbReference type="Proteomes" id="UP000256491">
    <property type="component" value="Unassembled WGS sequence"/>
</dbReference>
<comment type="caution">
    <text evidence="2">The sequence shown here is derived from an EMBL/GenBank/DDBJ whole genome shotgun (WGS) entry which is preliminary data.</text>
</comment>
<feature type="transmembrane region" description="Helical" evidence="1">
    <location>
        <begin position="310"/>
        <end position="328"/>
    </location>
</feature>
<keyword evidence="1" id="KW-0812">Transmembrane</keyword>
<reference evidence="2 3" key="1">
    <citation type="journal article" date="2010" name="Syst. Appl. Microbiol.">
        <title>Four new species of Chryseobacterium from the rhizosphere of coastal sand dune plants, Chryseobacterium elymi sp. nov., Chryseobacterium hagamense sp. nov., Chryseobacterium lathyri sp. nov. and Chryseobacterium rhizosphaerae sp. nov.</title>
        <authorList>
            <person name="Cho S.H."/>
            <person name="Lee K.S."/>
            <person name="Shin D.S."/>
            <person name="Han J.H."/>
            <person name="Park K.S."/>
            <person name="Lee C.H."/>
            <person name="Park K.H."/>
            <person name="Kim S.B."/>
        </authorList>
    </citation>
    <scope>NUCLEOTIDE SEQUENCE [LARGE SCALE GENOMIC DNA]</scope>
    <source>
        <strain evidence="2 3">KCTC 22548</strain>
    </source>
</reference>